<feature type="domain" description="DUF305" evidence="3">
    <location>
        <begin position="152"/>
        <end position="208"/>
    </location>
</feature>
<evidence type="ECO:0000313" key="5">
    <source>
        <dbReference type="Proteomes" id="UP000766336"/>
    </source>
</evidence>
<keyword evidence="2" id="KW-0732">Signal</keyword>
<feature type="domain" description="DUF305" evidence="3">
    <location>
        <begin position="45"/>
        <end position="104"/>
    </location>
</feature>
<dbReference type="Pfam" id="PF03713">
    <property type="entry name" value="DUF305"/>
    <property type="match status" value="2"/>
</dbReference>
<accession>A0ABS5QBV1</accession>
<dbReference type="InterPro" id="IPR005183">
    <property type="entry name" value="DUF305_CopM-like"/>
</dbReference>
<protein>
    <submittedName>
        <fullName evidence="4">DUF305 domain-containing protein</fullName>
    </submittedName>
</protein>
<feature type="signal peptide" evidence="2">
    <location>
        <begin position="1"/>
        <end position="22"/>
    </location>
</feature>
<feature type="region of interest" description="Disordered" evidence="1">
    <location>
        <begin position="231"/>
        <end position="271"/>
    </location>
</feature>
<dbReference type="PANTHER" id="PTHR36933">
    <property type="entry name" value="SLL0788 PROTEIN"/>
    <property type="match status" value="1"/>
</dbReference>
<gene>
    <name evidence="4" type="ORF">KHU32_09395</name>
</gene>
<keyword evidence="5" id="KW-1185">Reference proteome</keyword>
<feature type="chain" id="PRO_5045920322" evidence="2">
    <location>
        <begin position="23"/>
        <end position="271"/>
    </location>
</feature>
<evidence type="ECO:0000259" key="3">
    <source>
        <dbReference type="Pfam" id="PF03713"/>
    </source>
</evidence>
<proteinExistence type="predicted"/>
<dbReference type="Gene3D" id="1.20.1260.10">
    <property type="match status" value="1"/>
</dbReference>
<name>A0ABS5QBV1_9PROT</name>
<organism evidence="4 5">
    <name type="scientific">Roseococcus pinisoli</name>
    <dbReference type="NCBI Taxonomy" id="2835040"/>
    <lineage>
        <taxon>Bacteria</taxon>
        <taxon>Pseudomonadati</taxon>
        <taxon>Pseudomonadota</taxon>
        <taxon>Alphaproteobacteria</taxon>
        <taxon>Acetobacterales</taxon>
        <taxon>Roseomonadaceae</taxon>
        <taxon>Roseococcus</taxon>
    </lineage>
</organism>
<evidence type="ECO:0000256" key="2">
    <source>
        <dbReference type="SAM" id="SignalP"/>
    </source>
</evidence>
<comment type="caution">
    <text evidence="4">The sequence shown here is derived from an EMBL/GenBank/DDBJ whole genome shotgun (WGS) entry which is preliminary data.</text>
</comment>
<dbReference type="EMBL" id="JAHCDA010000002">
    <property type="protein sequence ID" value="MBS7811150.1"/>
    <property type="molecule type" value="Genomic_DNA"/>
</dbReference>
<reference evidence="4 5" key="1">
    <citation type="submission" date="2021-05" db="EMBL/GenBank/DDBJ databases">
        <title>Roseococcus sp. XZZS9, whole genome shotgun sequencing project.</title>
        <authorList>
            <person name="Zhao G."/>
            <person name="Shen L."/>
        </authorList>
    </citation>
    <scope>NUCLEOTIDE SEQUENCE [LARGE SCALE GENOMIC DNA]</scope>
    <source>
        <strain evidence="4 5">XZZS9</strain>
    </source>
</reference>
<dbReference type="InterPro" id="IPR012347">
    <property type="entry name" value="Ferritin-like"/>
</dbReference>
<sequence length="271" mass="28467">MRHPRIAFLAAAAMIAAAPAFAAIEDGYQPGDAPITSTWFAARSETAQKADRDYVAGMMPHHAGALSMSREYLADAGRSSPLLQALARAIVVNQEFEIGMLNQVSANLDAPPLRLPFGIVLQPVATEGMTQAQGFLRAPAPSSMGYAMGPVSERDVLFAKAMIIHHQAAVEMAQAYHADPAVRNGFLSLMNVDIITDQTQEIALMRQVVSAYPGDASAIAVDPAMVHGMEGMSHGAHATPAPAAEAAPTLQHATPQHAAPAAPAGGHQHHH</sequence>
<dbReference type="RefSeq" id="WP_213669839.1">
    <property type="nucleotide sequence ID" value="NZ_JAHCDA010000002.1"/>
</dbReference>
<evidence type="ECO:0000256" key="1">
    <source>
        <dbReference type="SAM" id="MobiDB-lite"/>
    </source>
</evidence>
<dbReference type="PANTHER" id="PTHR36933:SF1">
    <property type="entry name" value="SLL0788 PROTEIN"/>
    <property type="match status" value="1"/>
</dbReference>
<evidence type="ECO:0000313" key="4">
    <source>
        <dbReference type="EMBL" id="MBS7811150.1"/>
    </source>
</evidence>
<feature type="compositionally biased region" description="Low complexity" evidence="1">
    <location>
        <begin position="234"/>
        <end position="271"/>
    </location>
</feature>
<dbReference type="Proteomes" id="UP000766336">
    <property type="component" value="Unassembled WGS sequence"/>
</dbReference>